<protein>
    <submittedName>
        <fullName evidence="2">CubicO group peptidase, beta-lactamase class C family</fullName>
    </submittedName>
</protein>
<evidence type="ECO:0000313" key="3">
    <source>
        <dbReference type="Proteomes" id="UP000182652"/>
    </source>
</evidence>
<reference evidence="2 3" key="1">
    <citation type="submission" date="2016-10" db="EMBL/GenBank/DDBJ databases">
        <authorList>
            <person name="de Groot N.N."/>
        </authorList>
    </citation>
    <scope>NUCLEOTIDE SEQUENCE [LARGE SCALE GENOMIC DNA]</scope>
    <source>
        <strain evidence="2 3">DSM 10495</strain>
    </source>
</reference>
<evidence type="ECO:0000313" key="2">
    <source>
        <dbReference type="EMBL" id="SEB96961.1"/>
    </source>
</evidence>
<dbReference type="InterPro" id="IPR050789">
    <property type="entry name" value="Diverse_Enzym_Activities"/>
</dbReference>
<proteinExistence type="predicted"/>
<keyword evidence="3" id="KW-1185">Reference proteome</keyword>
<dbReference type="InterPro" id="IPR012338">
    <property type="entry name" value="Beta-lactam/transpept-like"/>
</dbReference>
<dbReference type="PANTHER" id="PTHR43283:SF7">
    <property type="entry name" value="BETA-LACTAMASE-RELATED DOMAIN-CONTAINING PROTEIN"/>
    <property type="match status" value="1"/>
</dbReference>
<gene>
    <name evidence="2" type="ORF">SAMN04489745_1730</name>
</gene>
<dbReference type="SUPFAM" id="SSF56601">
    <property type="entry name" value="beta-lactamase/transpeptidase-like"/>
    <property type="match status" value="1"/>
</dbReference>
<dbReference type="RefSeq" id="WP_169795490.1">
    <property type="nucleotide sequence ID" value="NZ_FNSN01000003.1"/>
</dbReference>
<name>A0A1H4NP04_9MICC</name>
<dbReference type="Proteomes" id="UP000182652">
    <property type="component" value="Unassembled WGS sequence"/>
</dbReference>
<evidence type="ECO:0000259" key="1">
    <source>
        <dbReference type="Pfam" id="PF00144"/>
    </source>
</evidence>
<dbReference type="STRING" id="156980.SAMN04489745_1730"/>
<dbReference type="PANTHER" id="PTHR43283">
    <property type="entry name" value="BETA-LACTAMASE-RELATED"/>
    <property type="match status" value="1"/>
</dbReference>
<dbReference type="InterPro" id="IPR001466">
    <property type="entry name" value="Beta-lactam-related"/>
</dbReference>
<dbReference type="EMBL" id="FNSN01000003">
    <property type="protein sequence ID" value="SEB96961.1"/>
    <property type="molecule type" value="Genomic_DNA"/>
</dbReference>
<dbReference type="AlphaFoldDB" id="A0A1H4NP04"/>
<sequence>MTHEVLPRQTPEQLGVNPAGIRSFLDAVGQAGIEVHSLVVAVDGAVIAESWWHPYDASTPHLLYSLSKSFTSVAAGIAEAEGLLHRDDRLADRLPEAAGYGEATIADALRMSVGHLLDPVLDPSVELPVTDDGLLQLLSAYHPERPPGEIFTYDQLATFAVAKIIERAAGTSLLEYLRPRLLDPLGMTEAKWAGGESNPGFTGLHLRTESIAAFGQLLLQRGVWQGRRLVPAEWIDQATSARISNDADHRFPPGQPVDRDSSLGYGYQFWIGDHGYHAGGAYSQLCIVLPGVNAVIALTASTVLGQTLLDAVWEHLLPVLSARGAGAPTVDADPVDSAALSRRLLEAAIPAPTAGAQRRADAQAKANLGMLAGLVLALRGDAAPAGWAEAAERAPEWTALAAQAIGTEGARLAPPSSYSVAGTVFSRAPVEPGLPEARFGGLGGTDLPELESVRLDGDTLTLTLDGASYRLRVGGDDWARGELLSDPPVRFAVRGGWDGTDAFEAELRMIEGPHVGLLSLSPATGHFSFTWREPTLVGRGLAGYQV</sequence>
<accession>A0A1H4NP04</accession>
<dbReference type="Gene3D" id="3.40.710.10">
    <property type="entry name" value="DD-peptidase/beta-lactamase superfamily"/>
    <property type="match status" value="1"/>
</dbReference>
<dbReference type="Pfam" id="PF00144">
    <property type="entry name" value="Beta-lactamase"/>
    <property type="match status" value="1"/>
</dbReference>
<organism evidence="2 3">
    <name type="scientific">Arthrobacter woluwensis</name>
    <dbReference type="NCBI Taxonomy" id="156980"/>
    <lineage>
        <taxon>Bacteria</taxon>
        <taxon>Bacillati</taxon>
        <taxon>Actinomycetota</taxon>
        <taxon>Actinomycetes</taxon>
        <taxon>Micrococcales</taxon>
        <taxon>Micrococcaceae</taxon>
        <taxon>Arthrobacter</taxon>
    </lineage>
</organism>
<feature type="domain" description="Beta-lactamase-related" evidence="1">
    <location>
        <begin position="30"/>
        <end position="302"/>
    </location>
</feature>